<proteinExistence type="predicted"/>
<name>A0A7X9FS35_9DELT</name>
<reference evidence="1 2" key="1">
    <citation type="journal article" date="2020" name="Biotechnol. Biofuels">
        <title>New insights from the biogas microbiome by comprehensive genome-resolved metagenomics of nearly 1600 species originating from multiple anaerobic digesters.</title>
        <authorList>
            <person name="Campanaro S."/>
            <person name="Treu L."/>
            <person name="Rodriguez-R L.M."/>
            <person name="Kovalovszki A."/>
            <person name="Ziels R.M."/>
            <person name="Maus I."/>
            <person name="Zhu X."/>
            <person name="Kougias P.G."/>
            <person name="Basile A."/>
            <person name="Luo G."/>
            <person name="Schluter A."/>
            <person name="Konstantinidis K.T."/>
            <person name="Angelidaki I."/>
        </authorList>
    </citation>
    <scope>NUCLEOTIDE SEQUENCE [LARGE SCALE GENOMIC DNA]</scope>
    <source>
        <strain evidence="1">AS27yjCOA_65</strain>
    </source>
</reference>
<organism evidence="1 2">
    <name type="scientific">SAR324 cluster bacterium</name>
    <dbReference type="NCBI Taxonomy" id="2024889"/>
    <lineage>
        <taxon>Bacteria</taxon>
        <taxon>Deltaproteobacteria</taxon>
        <taxon>SAR324 cluster</taxon>
    </lineage>
</organism>
<dbReference type="EMBL" id="JAAZON010000398">
    <property type="protein sequence ID" value="NMC63278.1"/>
    <property type="molecule type" value="Genomic_DNA"/>
</dbReference>
<dbReference type="AlphaFoldDB" id="A0A7X9FS35"/>
<dbReference type="Proteomes" id="UP000524246">
    <property type="component" value="Unassembled WGS sequence"/>
</dbReference>
<sequence length="81" mass="9267">MTETAAQASKNGGNNLILTNSLMTKQELDRFKEIVRKDYGVALTDEQAFEQATALLNLFDYVIESRLDSRRNRVNMNNNQK</sequence>
<evidence type="ECO:0000313" key="2">
    <source>
        <dbReference type="Proteomes" id="UP000524246"/>
    </source>
</evidence>
<protein>
    <submittedName>
        <fullName evidence="1">Uncharacterized protein</fullName>
    </submittedName>
</protein>
<accession>A0A7X9FS35</accession>
<comment type="caution">
    <text evidence="1">The sequence shown here is derived from an EMBL/GenBank/DDBJ whole genome shotgun (WGS) entry which is preliminary data.</text>
</comment>
<gene>
    <name evidence="1" type="ORF">GYA55_08915</name>
</gene>
<evidence type="ECO:0000313" key="1">
    <source>
        <dbReference type="EMBL" id="NMC63278.1"/>
    </source>
</evidence>